<dbReference type="GO" id="GO:0030975">
    <property type="term" value="F:thiamine binding"/>
    <property type="evidence" value="ECO:0007669"/>
    <property type="project" value="TreeGrafter"/>
</dbReference>
<dbReference type="GO" id="GO:0030976">
    <property type="term" value="F:thiamine pyrophosphate binding"/>
    <property type="evidence" value="ECO:0007669"/>
    <property type="project" value="TreeGrafter"/>
</dbReference>
<sequence>MKRTAMLLSTTLAMTGFAVSAPAQTLYVAGNGGSQEELMKAEIFPAFTEQTGIEVVYSAGNSAAVLAKLLAQQDNQQTDIAMMNTGPMSQAIQLGLCRELDISEHEENIHDFAKFDDNHAVGFGVVGLGVAYATEVFEESGWDVPTSWTALEDPKFEGKMVFQPLNNTNGLLALIKVAEINGGGVENLDPGFEVMEESIAPNVLSFEPSSARLAEMYQNGEVVISVWSSTQVKVLAESGFPIELVYPEEGAMIISNDVCAVTTEEMKPEAMEFVNFLISPEIQEILAKNLGFGPTNALAELTEEEAQGVPYGSDAVSKLQSIDWDVVNASREDWDRRWVREIER</sequence>
<gene>
    <name evidence="3" type="ORF">C8N44_1525</name>
</gene>
<keyword evidence="1 2" id="KW-0732">Signal</keyword>
<dbReference type="PANTHER" id="PTHR30006:SF2">
    <property type="entry name" value="ABC TRANSPORTER SUBSTRATE-BINDING PROTEIN"/>
    <property type="match status" value="1"/>
</dbReference>
<evidence type="ECO:0000256" key="2">
    <source>
        <dbReference type="SAM" id="SignalP"/>
    </source>
</evidence>
<reference evidence="3 4" key="1">
    <citation type="submission" date="2018-04" db="EMBL/GenBank/DDBJ databases">
        <title>Genomic Encyclopedia of Archaeal and Bacterial Type Strains, Phase II (KMG-II): from individual species to whole genera.</title>
        <authorList>
            <person name="Goeker M."/>
        </authorList>
    </citation>
    <scope>NUCLEOTIDE SEQUENCE [LARGE SCALE GENOMIC DNA]</scope>
    <source>
        <strain evidence="3 4">DSM 29329</strain>
    </source>
</reference>
<comment type="caution">
    <text evidence="3">The sequence shown here is derived from an EMBL/GenBank/DDBJ whole genome shotgun (WGS) entry which is preliminary data.</text>
</comment>
<name>A0A2T6A020_9RHOB</name>
<evidence type="ECO:0000313" key="3">
    <source>
        <dbReference type="EMBL" id="PTX37169.1"/>
    </source>
</evidence>
<dbReference type="SUPFAM" id="SSF53850">
    <property type="entry name" value="Periplasmic binding protein-like II"/>
    <property type="match status" value="1"/>
</dbReference>
<keyword evidence="4" id="KW-1185">Reference proteome</keyword>
<dbReference type="AlphaFoldDB" id="A0A2T6A020"/>
<dbReference type="GO" id="GO:0015888">
    <property type="term" value="P:thiamine transport"/>
    <property type="evidence" value="ECO:0007669"/>
    <property type="project" value="TreeGrafter"/>
</dbReference>
<feature type="chain" id="PRO_5015613945" evidence="2">
    <location>
        <begin position="24"/>
        <end position="344"/>
    </location>
</feature>
<dbReference type="OrthoDB" id="9766989at2"/>
<proteinExistence type="predicted"/>
<protein>
    <submittedName>
        <fullName evidence="3">Putative spermidine/putrescine transport system substrate-binding protein</fullName>
    </submittedName>
</protein>
<dbReference type="GO" id="GO:0030288">
    <property type="term" value="C:outer membrane-bounded periplasmic space"/>
    <property type="evidence" value="ECO:0007669"/>
    <property type="project" value="TreeGrafter"/>
</dbReference>
<evidence type="ECO:0000256" key="1">
    <source>
        <dbReference type="ARBA" id="ARBA00022729"/>
    </source>
</evidence>
<dbReference type="Gene3D" id="3.40.190.10">
    <property type="entry name" value="Periplasmic binding protein-like II"/>
    <property type="match status" value="2"/>
</dbReference>
<feature type="signal peptide" evidence="2">
    <location>
        <begin position="1"/>
        <end position="23"/>
    </location>
</feature>
<dbReference type="CDD" id="cd13589">
    <property type="entry name" value="PBP2_polyamine_RpCGA009"/>
    <property type="match status" value="1"/>
</dbReference>
<accession>A0A2T6A020</accession>
<dbReference type="RefSeq" id="WP_158274128.1">
    <property type="nucleotide sequence ID" value="NZ_BMEZ01000052.1"/>
</dbReference>
<dbReference type="EMBL" id="QBKN01000052">
    <property type="protein sequence ID" value="PTX37169.1"/>
    <property type="molecule type" value="Genomic_DNA"/>
</dbReference>
<dbReference type="Proteomes" id="UP000244069">
    <property type="component" value="Unassembled WGS sequence"/>
</dbReference>
<dbReference type="Pfam" id="PF13416">
    <property type="entry name" value="SBP_bac_8"/>
    <property type="match status" value="1"/>
</dbReference>
<dbReference type="InterPro" id="IPR006059">
    <property type="entry name" value="SBP"/>
</dbReference>
<organism evidence="3 4">
    <name type="scientific">Allosediminivita pacifica</name>
    <dbReference type="NCBI Taxonomy" id="1267769"/>
    <lineage>
        <taxon>Bacteria</taxon>
        <taxon>Pseudomonadati</taxon>
        <taxon>Pseudomonadota</taxon>
        <taxon>Alphaproteobacteria</taxon>
        <taxon>Rhodobacterales</taxon>
        <taxon>Paracoccaceae</taxon>
        <taxon>Allosediminivita</taxon>
    </lineage>
</organism>
<dbReference type="PANTHER" id="PTHR30006">
    <property type="entry name" value="THIAMINE-BINDING PERIPLASMIC PROTEIN-RELATED"/>
    <property type="match status" value="1"/>
</dbReference>
<evidence type="ECO:0000313" key="4">
    <source>
        <dbReference type="Proteomes" id="UP000244069"/>
    </source>
</evidence>